<accession>A0A014P5R3</accession>
<keyword evidence="1" id="KW-0732">Signal</keyword>
<dbReference type="OrthoDB" id="4907280at2759"/>
<feature type="signal peptide" evidence="1">
    <location>
        <begin position="1"/>
        <end position="24"/>
    </location>
</feature>
<evidence type="ECO:0000256" key="1">
    <source>
        <dbReference type="SAM" id="SignalP"/>
    </source>
</evidence>
<gene>
    <name evidence="2" type="ORF">X797_009313</name>
</gene>
<dbReference type="Proteomes" id="UP000030151">
    <property type="component" value="Unassembled WGS sequence"/>
</dbReference>
<protein>
    <submittedName>
        <fullName evidence="2">Phosphoinositide-specific phospholipase C-like phosphodiesterases superfamily</fullName>
    </submittedName>
</protein>
<organism evidence="2 3">
    <name type="scientific">Metarhizium robertsii</name>
    <dbReference type="NCBI Taxonomy" id="568076"/>
    <lineage>
        <taxon>Eukaryota</taxon>
        <taxon>Fungi</taxon>
        <taxon>Dikarya</taxon>
        <taxon>Ascomycota</taxon>
        <taxon>Pezizomycotina</taxon>
        <taxon>Sordariomycetes</taxon>
        <taxon>Hypocreomycetidae</taxon>
        <taxon>Hypocreales</taxon>
        <taxon>Clavicipitaceae</taxon>
        <taxon>Metarhizium</taxon>
    </lineage>
</organism>
<dbReference type="EMBL" id="JELW01000035">
    <property type="protein sequence ID" value="EXU97593.1"/>
    <property type="molecule type" value="Genomic_DNA"/>
</dbReference>
<reference evidence="2 3" key="1">
    <citation type="submission" date="2014-02" db="EMBL/GenBank/DDBJ databases">
        <title>The genome sequence of the entomopathogenic fungus Metarhizium robertsii ARSEF 2575.</title>
        <authorList>
            <person name="Giuliano Garisto Donzelli B."/>
            <person name="Roe B.A."/>
            <person name="Macmil S.L."/>
            <person name="Krasnoff S.B."/>
            <person name="Gibson D.M."/>
        </authorList>
    </citation>
    <scope>NUCLEOTIDE SEQUENCE [LARGE SCALE GENOMIC DNA]</scope>
    <source>
        <strain evidence="2 3">ARSEF 2575</strain>
    </source>
</reference>
<feature type="chain" id="PRO_5001474346" evidence="1">
    <location>
        <begin position="25"/>
        <end position="287"/>
    </location>
</feature>
<comment type="caution">
    <text evidence="2">The sequence shown here is derived from an EMBL/GenBank/DDBJ whole genome shotgun (WGS) entry which is preliminary data.</text>
</comment>
<sequence length="287" mass="31686">MKLLHHILNGILAAMTISQPLVQAAPAESISATTETVAASGEQIAASKDQTRPFYAISHQVLQKSGVRDALKNGANATEIDVTAWSSGWWADHDGLPTRAGDTAEKMFQTIAAERRAGTILSFINTSIKGLRELARDILQPAGVKVLYGLYKSTIGKRAYKSIRSDLNEHEALNVDAEVAVSERELAYLPRGKRVYSNGCFDLALELEERAELLERYSDGRLPITATRQRVARLINDAKVDGHIYGFKHADYHDHKDTRESMEDIARVIQANGGYRIANTNDNPWSV</sequence>
<evidence type="ECO:0000313" key="2">
    <source>
        <dbReference type="EMBL" id="EXU97593.1"/>
    </source>
</evidence>
<dbReference type="Gene3D" id="3.20.20.190">
    <property type="entry name" value="Phosphatidylinositol (PI) phosphodiesterase"/>
    <property type="match status" value="1"/>
</dbReference>
<dbReference type="AlphaFoldDB" id="A0A014P5R3"/>
<evidence type="ECO:0000313" key="3">
    <source>
        <dbReference type="Proteomes" id="UP000030151"/>
    </source>
</evidence>
<dbReference type="GO" id="GO:0006629">
    <property type="term" value="P:lipid metabolic process"/>
    <property type="evidence" value="ECO:0007669"/>
    <property type="project" value="InterPro"/>
</dbReference>
<dbReference type="InterPro" id="IPR017946">
    <property type="entry name" value="PLC-like_Pdiesterase_TIM-brl"/>
</dbReference>
<dbReference type="HOGENOM" id="CLU_059400_0_0_1"/>
<proteinExistence type="predicted"/>
<dbReference type="GO" id="GO:0008081">
    <property type="term" value="F:phosphoric diester hydrolase activity"/>
    <property type="evidence" value="ECO:0007669"/>
    <property type="project" value="InterPro"/>
</dbReference>
<name>A0A014P5R3_9HYPO</name>